<evidence type="ECO:0000313" key="3">
    <source>
        <dbReference type="Proteomes" id="UP000241858"/>
    </source>
</evidence>
<evidence type="ECO:0000256" key="1">
    <source>
        <dbReference type="SAM" id="MobiDB-lite"/>
    </source>
</evidence>
<accession>A0A2T3HSD6</accession>
<feature type="region of interest" description="Disordered" evidence="1">
    <location>
        <begin position="28"/>
        <end position="48"/>
    </location>
</feature>
<dbReference type="Proteomes" id="UP000241858">
    <property type="component" value="Unassembled WGS sequence"/>
</dbReference>
<comment type="caution">
    <text evidence="2">The sequence shown here is derived from an EMBL/GenBank/DDBJ whole genome shotgun (WGS) entry which is preliminary data.</text>
</comment>
<gene>
    <name evidence="2" type="ORF">C0W81_20395</name>
</gene>
<dbReference type="AlphaFoldDB" id="A0A2T3HSD6"/>
<protein>
    <submittedName>
        <fullName evidence="2">Uncharacterized protein</fullName>
    </submittedName>
</protein>
<sequence length="92" mass="9294">MTATDNDGDIANGQVVITVTDGADANGGEAGSITITEGDLTPQAGEQGYPVSGTTTIVIEASADRLDPSKVTIDPSQLTKLIDELSSELTTG</sequence>
<proteinExistence type="predicted"/>
<feature type="non-terminal residue" evidence="2">
    <location>
        <position position="92"/>
    </location>
</feature>
<name>A0A2T3HSD6_9GAMM</name>
<organism evidence="2 3">
    <name type="scientific">Photobacterium aquimaris</name>
    <dbReference type="NCBI Taxonomy" id="512643"/>
    <lineage>
        <taxon>Bacteria</taxon>
        <taxon>Pseudomonadati</taxon>
        <taxon>Pseudomonadota</taxon>
        <taxon>Gammaproteobacteria</taxon>
        <taxon>Vibrionales</taxon>
        <taxon>Vibrionaceae</taxon>
        <taxon>Photobacterium</taxon>
    </lineage>
</organism>
<reference evidence="2 3" key="1">
    <citation type="submission" date="2018-03" db="EMBL/GenBank/DDBJ databases">
        <title>Whole genome sequencing of Histamine producing bacteria.</title>
        <authorList>
            <person name="Butler K."/>
        </authorList>
    </citation>
    <scope>NUCLEOTIDE SEQUENCE [LARGE SCALE GENOMIC DNA]</scope>
    <source>
        <strain evidence="2 3">DSM 23343</strain>
    </source>
</reference>
<evidence type="ECO:0000313" key="2">
    <source>
        <dbReference type="EMBL" id="PST95206.1"/>
    </source>
</evidence>
<dbReference type="EMBL" id="PYLY01000104">
    <property type="protein sequence ID" value="PST95206.1"/>
    <property type="molecule type" value="Genomic_DNA"/>
</dbReference>